<feature type="transmembrane region" description="Helical" evidence="9">
    <location>
        <begin position="188"/>
        <end position="216"/>
    </location>
</feature>
<dbReference type="InterPro" id="IPR004667">
    <property type="entry name" value="ADP_ATP_car_bac_type"/>
</dbReference>
<feature type="region of interest" description="Disordered" evidence="10">
    <location>
        <begin position="1"/>
        <end position="128"/>
    </location>
</feature>
<feature type="transmembrane region" description="Helical" evidence="9">
    <location>
        <begin position="451"/>
        <end position="472"/>
    </location>
</feature>
<feature type="compositionally biased region" description="Acidic residues" evidence="10">
    <location>
        <begin position="83"/>
        <end position="94"/>
    </location>
</feature>
<feature type="transmembrane region" description="Helical" evidence="9">
    <location>
        <begin position="387"/>
        <end position="407"/>
    </location>
</feature>
<keyword evidence="8 9" id="KW-0472">Membrane</keyword>
<gene>
    <name evidence="11" type="ORF">DBRI1063_LOCUS12332</name>
</gene>
<keyword evidence="7 9" id="KW-1133">Transmembrane helix</keyword>
<dbReference type="PANTHER" id="PTHR31187:SF1">
    <property type="entry name" value="ADP,ATP CARRIER PROTEIN 1"/>
    <property type="match status" value="1"/>
</dbReference>
<feature type="compositionally biased region" description="Acidic residues" evidence="10">
    <location>
        <begin position="643"/>
        <end position="660"/>
    </location>
</feature>
<evidence type="ECO:0000256" key="2">
    <source>
        <dbReference type="ARBA" id="ARBA00007127"/>
    </source>
</evidence>
<feature type="transmembrane region" description="Helical" evidence="9">
    <location>
        <begin position="332"/>
        <end position="351"/>
    </location>
</feature>
<comment type="similarity">
    <text evidence="2 9">Belongs to the ADP/ATP translocase tlc family.</text>
</comment>
<feature type="region of interest" description="Disordered" evidence="10">
    <location>
        <begin position="631"/>
        <end position="675"/>
    </location>
</feature>
<feature type="transmembrane region" description="Helical" evidence="9">
    <location>
        <begin position="228"/>
        <end position="248"/>
    </location>
</feature>
<evidence type="ECO:0000256" key="9">
    <source>
        <dbReference type="RuleBase" id="RU363121"/>
    </source>
</evidence>
<dbReference type="SUPFAM" id="SSF103473">
    <property type="entry name" value="MFS general substrate transporter"/>
    <property type="match status" value="1"/>
</dbReference>
<accession>A0A6U3R993</accession>
<evidence type="ECO:0000256" key="10">
    <source>
        <dbReference type="SAM" id="MobiDB-lite"/>
    </source>
</evidence>
<sequence>MSEERDPFPMRSPEAAALAASVPNEPSSSDDGEGGSSWNRMGTSTAVNPPKTMGSNEGELGDVGGRDRLVGGRNKKKMKGAADEEETSIYEQDELNSGSGRNVDDEDDEDDFLNRPLPPSVSSPLDDVLPPQARRVLNASSRTLRRVYRRLYGDSIPPSEMLRTLCLSSTLFFMIGGYWLLRSLKDPVLTALCGVTVIPKAKMLSVFVVLGVVAVYNRLLDSDTPKHHLFYVFGSFYFVLFSIIATLLADETIGLPNQEPDPTRILGWISYCSIESFGSVMVSLFWSFANSNFSLESAKASYGFMVAAAQIGSIIGPTIVNRYGASLGLPRCYFIGALCMLFIQASMYFYVSVYGVADAGQKEGSPKKKKEKAGILEGLRLFATHNYVKGIFAISCLFMVEVTIVDYTMKVLARDHFASLHPCERGNSCWNIEEDTAEGMSQMATAEFMRFMGLFGQATNTLSFLLSLFGTSAVIRTLGLRLTLLLFPSMCLAVIIMVRINPTLYTVFAAMMILKASSYALNNPTKEILYQPTSPSVRYKAKSWIDIFGARGSKAMGSVVTNAFSDSAQVLVSNGSLVGMAVASFLIWNAKFMGKKFEEYTESGFIVGAEENDNSDGKDGEGNQIEMAISQNDENDTSCAIHDDDEIGEVEEGQTDEDVGSGDNKDGKMANIAMV</sequence>
<evidence type="ECO:0000256" key="8">
    <source>
        <dbReference type="ARBA" id="ARBA00023136"/>
    </source>
</evidence>
<evidence type="ECO:0000313" key="11">
    <source>
        <dbReference type="EMBL" id="CAD9332488.1"/>
    </source>
</evidence>
<organism evidence="11">
    <name type="scientific">Ditylum brightwellii</name>
    <dbReference type="NCBI Taxonomy" id="49249"/>
    <lineage>
        <taxon>Eukaryota</taxon>
        <taxon>Sar</taxon>
        <taxon>Stramenopiles</taxon>
        <taxon>Ochrophyta</taxon>
        <taxon>Bacillariophyta</taxon>
        <taxon>Mediophyceae</taxon>
        <taxon>Lithodesmiophycidae</taxon>
        <taxon>Lithodesmiales</taxon>
        <taxon>Lithodesmiaceae</taxon>
        <taxon>Ditylum</taxon>
    </lineage>
</organism>
<dbReference type="AlphaFoldDB" id="A0A6U3R993"/>
<evidence type="ECO:0000256" key="4">
    <source>
        <dbReference type="ARBA" id="ARBA00022692"/>
    </source>
</evidence>
<dbReference type="GO" id="GO:0005524">
    <property type="term" value="F:ATP binding"/>
    <property type="evidence" value="ECO:0007669"/>
    <property type="project" value="UniProtKB-KW"/>
</dbReference>
<evidence type="ECO:0000256" key="1">
    <source>
        <dbReference type="ARBA" id="ARBA00004141"/>
    </source>
</evidence>
<dbReference type="PANTHER" id="PTHR31187">
    <property type="match status" value="1"/>
</dbReference>
<feature type="transmembrane region" description="Helical" evidence="9">
    <location>
        <begin position="268"/>
        <end position="288"/>
    </location>
</feature>
<evidence type="ECO:0000256" key="5">
    <source>
        <dbReference type="ARBA" id="ARBA00022741"/>
    </source>
</evidence>
<keyword evidence="6 9" id="KW-0067">ATP-binding</keyword>
<name>A0A6U3R993_9STRA</name>
<dbReference type="EMBL" id="HBGN01019375">
    <property type="protein sequence ID" value="CAD9332488.1"/>
    <property type="molecule type" value="Transcribed_RNA"/>
</dbReference>
<proteinExistence type="inferred from homology"/>
<keyword evidence="4 9" id="KW-0812">Transmembrane</keyword>
<feature type="compositionally biased region" description="Polar residues" evidence="10">
    <location>
        <begin position="38"/>
        <end position="47"/>
    </location>
</feature>
<evidence type="ECO:0000256" key="6">
    <source>
        <dbReference type="ARBA" id="ARBA00022840"/>
    </source>
</evidence>
<feature type="transmembrane region" description="Helical" evidence="9">
    <location>
        <begin position="161"/>
        <end position="181"/>
    </location>
</feature>
<dbReference type="GO" id="GO:0016020">
    <property type="term" value="C:membrane"/>
    <property type="evidence" value="ECO:0007669"/>
    <property type="project" value="UniProtKB-SubCell"/>
</dbReference>
<dbReference type="Gene3D" id="1.20.1250.20">
    <property type="entry name" value="MFS general substrate transporter like domains"/>
    <property type="match status" value="1"/>
</dbReference>
<keyword evidence="5 9" id="KW-0547">Nucleotide-binding</keyword>
<comment type="subcellular location">
    <subcellularLocation>
        <location evidence="1 9">Membrane</location>
        <topology evidence="1 9">Multi-pass membrane protein</topology>
    </subcellularLocation>
</comment>
<feature type="transmembrane region" description="Helical" evidence="9">
    <location>
        <begin position="300"/>
        <end position="320"/>
    </location>
</feature>
<keyword evidence="3 9" id="KW-0813">Transport</keyword>
<feature type="transmembrane region" description="Helical" evidence="9">
    <location>
        <begin position="568"/>
        <end position="588"/>
    </location>
</feature>
<dbReference type="GO" id="GO:0005471">
    <property type="term" value="F:ATP:ADP antiporter activity"/>
    <property type="evidence" value="ECO:0007669"/>
    <property type="project" value="InterPro"/>
</dbReference>
<evidence type="ECO:0000256" key="3">
    <source>
        <dbReference type="ARBA" id="ARBA00022448"/>
    </source>
</evidence>
<feature type="transmembrane region" description="Helical" evidence="9">
    <location>
        <begin position="478"/>
        <end position="497"/>
    </location>
</feature>
<dbReference type="InterPro" id="IPR036259">
    <property type="entry name" value="MFS_trans_sf"/>
</dbReference>
<protein>
    <recommendedName>
        <fullName evidence="9">ADP,ATP carrier protein</fullName>
    </recommendedName>
</protein>
<reference evidence="11" key="1">
    <citation type="submission" date="2021-01" db="EMBL/GenBank/DDBJ databases">
        <authorList>
            <person name="Corre E."/>
            <person name="Pelletier E."/>
            <person name="Niang G."/>
            <person name="Scheremetjew M."/>
            <person name="Finn R."/>
            <person name="Kale V."/>
            <person name="Holt S."/>
            <person name="Cochrane G."/>
            <person name="Meng A."/>
            <person name="Brown T."/>
            <person name="Cohen L."/>
        </authorList>
    </citation>
    <scope>NUCLEOTIDE SEQUENCE</scope>
    <source>
        <strain evidence="11">Pop2</strain>
    </source>
</reference>
<evidence type="ECO:0000256" key="7">
    <source>
        <dbReference type="ARBA" id="ARBA00022989"/>
    </source>
</evidence>
<dbReference type="Pfam" id="PF03219">
    <property type="entry name" value="TLC"/>
    <property type="match status" value="1"/>
</dbReference>